<gene>
    <name evidence="2" type="ORF">A3G56_00910</name>
</gene>
<feature type="transmembrane region" description="Helical" evidence="1">
    <location>
        <begin position="57"/>
        <end position="77"/>
    </location>
</feature>
<keyword evidence="1" id="KW-1133">Transmembrane helix</keyword>
<accession>A0A1F5RVM9</accession>
<evidence type="ECO:0000313" key="2">
    <source>
        <dbReference type="EMBL" id="OGF18487.1"/>
    </source>
</evidence>
<dbReference type="EMBL" id="MFFX01000047">
    <property type="protein sequence ID" value="OGF18487.1"/>
    <property type="molecule type" value="Genomic_DNA"/>
</dbReference>
<keyword evidence="1" id="KW-0812">Transmembrane</keyword>
<feature type="transmembrane region" description="Helical" evidence="1">
    <location>
        <begin position="98"/>
        <end position="121"/>
    </location>
</feature>
<organism evidence="2 3">
    <name type="scientific">Candidatus Falkowbacteria bacterium RIFCSPLOWO2_12_FULL_45_10</name>
    <dbReference type="NCBI Taxonomy" id="1797990"/>
    <lineage>
        <taxon>Bacteria</taxon>
        <taxon>Candidatus Falkowiibacteriota</taxon>
    </lineage>
</organism>
<dbReference type="AlphaFoldDB" id="A0A1F5RVM9"/>
<evidence type="ECO:0000256" key="1">
    <source>
        <dbReference type="SAM" id="Phobius"/>
    </source>
</evidence>
<proteinExistence type="predicted"/>
<dbReference type="Proteomes" id="UP000178682">
    <property type="component" value="Unassembled WGS sequence"/>
</dbReference>
<comment type="caution">
    <text evidence="2">The sequence shown here is derived from an EMBL/GenBank/DDBJ whole genome shotgun (WGS) entry which is preliminary data.</text>
</comment>
<name>A0A1F5RVM9_9BACT</name>
<keyword evidence="1" id="KW-0472">Membrane</keyword>
<reference evidence="2 3" key="1">
    <citation type="journal article" date="2016" name="Nat. Commun.">
        <title>Thousands of microbial genomes shed light on interconnected biogeochemical processes in an aquifer system.</title>
        <authorList>
            <person name="Anantharaman K."/>
            <person name="Brown C.T."/>
            <person name="Hug L.A."/>
            <person name="Sharon I."/>
            <person name="Castelle C.J."/>
            <person name="Probst A.J."/>
            <person name="Thomas B.C."/>
            <person name="Singh A."/>
            <person name="Wilkins M.J."/>
            <person name="Karaoz U."/>
            <person name="Brodie E.L."/>
            <person name="Williams K.H."/>
            <person name="Hubbard S.S."/>
            <person name="Banfield J.F."/>
        </authorList>
    </citation>
    <scope>NUCLEOTIDE SEQUENCE [LARGE SCALE GENOMIC DNA]</scope>
</reference>
<sequence>MPDIFFYLLKNIFRIMPAAASVFNDAFGNTLSKISNGGGSGYLDVQASYLPTYIGTLLGWTVFMGVTIILQVIVAAYEYMTAQGEEEKVIKAKQRIRNVIISCFILVGGYALATAVVILWSQYTGYRGIGN</sequence>
<evidence type="ECO:0000313" key="3">
    <source>
        <dbReference type="Proteomes" id="UP000178682"/>
    </source>
</evidence>
<protein>
    <submittedName>
        <fullName evidence="2">Uncharacterized protein</fullName>
    </submittedName>
</protein>